<dbReference type="GO" id="GO:0051213">
    <property type="term" value="F:dioxygenase activity"/>
    <property type="evidence" value="ECO:0007669"/>
    <property type="project" value="UniProtKB-KW"/>
</dbReference>
<keyword evidence="1" id="KW-0479">Metal-binding</keyword>
<dbReference type="InterPro" id="IPR037523">
    <property type="entry name" value="VOC_core"/>
</dbReference>
<dbReference type="GO" id="GO:0046491">
    <property type="term" value="P:L-methylmalonyl-CoA metabolic process"/>
    <property type="evidence" value="ECO:0007669"/>
    <property type="project" value="TreeGrafter"/>
</dbReference>
<name>A0A1M5AC24_9CLOT</name>
<dbReference type="GO" id="GO:0004493">
    <property type="term" value="F:methylmalonyl-CoA epimerase activity"/>
    <property type="evidence" value="ECO:0007669"/>
    <property type="project" value="TreeGrafter"/>
</dbReference>
<dbReference type="OrthoDB" id="375220at2"/>
<dbReference type="GO" id="GO:0046872">
    <property type="term" value="F:metal ion binding"/>
    <property type="evidence" value="ECO:0007669"/>
    <property type="project" value="UniProtKB-KW"/>
</dbReference>
<accession>A0A1M5AC24</accession>
<dbReference type="Gene3D" id="3.10.180.10">
    <property type="entry name" value="2,3-Dihydroxybiphenyl 1,2-Dioxygenase, domain 1"/>
    <property type="match status" value="1"/>
</dbReference>
<dbReference type="STRING" id="1122155.SAMN02745158_03135"/>
<dbReference type="SUPFAM" id="SSF54593">
    <property type="entry name" value="Glyoxalase/Bleomycin resistance protein/Dihydroxybiphenyl dioxygenase"/>
    <property type="match status" value="1"/>
</dbReference>
<dbReference type="PANTHER" id="PTHR43048:SF3">
    <property type="entry name" value="METHYLMALONYL-COA EPIMERASE, MITOCHONDRIAL"/>
    <property type="match status" value="1"/>
</dbReference>
<keyword evidence="3" id="KW-0560">Oxidoreductase</keyword>
<keyword evidence="4" id="KW-1185">Reference proteome</keyword>
<dbReference type="PROSITE" id="PS51819">
    <property type="entry name" value="VOC"/>
    <property type="match status" value="1"/>
</dbReference>
<keyword evidence="3" id="KW-0223">Dioxygenase</keyword>
<dbReference type="InterPro" id="IPR029068">
    <property type="entry name" value="Glyas_Bleomycin-R_OHBP_Dase"/>
</dbReference>
<feature type="domain" description="VOC" evidence="2">
    <location>
        <begin position="5"/>
        <end position="144"/>
    </location>
</feature>
<gene>
    <name evidence="3" type="ORF">SAMN02745158_03135</name>
</gene>
<evidence type="ECO:0000259" key="2">
    <source>
        <dbReference type="PROSITE" id="PS51819"/>
    </source>
</evidence>
<dbReference type="PANTHER" id="PTHR43048">
    <property type="entry name" value="METHYLMALONYL-COA EPIMERASE"/>
    <property type="match status" value="1"/>
</dbReference>
<dbReference type="AlphaFoldDB" id="A0A1M5AC24"/>
<organism evidence="3 4">
    <name type="scientific">Lactonifactor longoviformis DSM 17459</name>
    <dbReference type="NCBI Taxonomy" id="1122155"/>
    <lineage>
        <taxon>Bacteria</taxon>
        <taxon>Bacillati</taxon>
        <taxon>Bacillota</taxon>
        <taxon>Clostridia</taxon>
        <taxon>Eubacteriales</taxon>
        <taxon>Clostridiaceae</taxon>
        <taxon>Lactonifactor</taxon>
    </lineage>
</organism>
<dbReference type="Pfam" id="PF00903">
    <property type="entry name" value="Glyoxalase"/>
    <property type="match status" value="1"/>
</dbReference>
<evidence type="ECO:0000313" key="4">
    <source>
        <dbReference type="Proteomes" id="UP000184245"/>
    </source>
</evidence>
<dbReference type="PROSITE" id="PS00934">
    <property type="entry name" value="GLYOXALASE_I_1"/>
    <property type="match status" value="1"/>
</dbReference>
<evidence type="ECO:0000313" key="3">
    <source>
        <dbReference type="EMBL" id="SHF27850.1"/>
    </source>
</evidence>
<proteinExistence type="predicted"/>
<dbReference type="EMBL" id="FQVI01000019">
    <property type="protein sequence ID" value="SHF27850.1"/>
    <property type="molecule type" value="Genomic_DNA"/>
</dbReference>
<evidence type="ECO:0000256" key="1">
    <source>
        <dbReference type="ARBA" id="ARBA00022723"/>
    </source>
</evidence>
<dbReference type="Proteomes" id="UP000184245">
    <property type="component" value="Unassembled WGS sequence"/>
</dbReference>
<dbReference type="InterPro" id="IPR051785">
    <property type="entry name" value="MMCE/EMCE_epimerase"/>
</dbReference>
<protein>
    <submittedName>
        <fullName evidence="3">Catechol 2,3-dioxygenase</fullName>
    </submittedName>
</protein>
<sequence length="144" mass="16779">MSVSKFLHVGITVRDIGRTIEFYTKYFGFQLEFQDVFSEEFISSHNGLYRLSAGAFSDFCFLKSPDGIVLELFQFHPQKEGDETVWNQPGYTHICLRVPNIFEAYETMKADGVYFFFPPDRRATPEEHWAFLKDPDGNLIELQD</sequence>
<reference evidence="3 4" key="1">
    <citation type="submission" date="2016-11" db="EMBL/GenBank/DDBJ databases">
        <authorList>
            <person name="Jaros S."/>
            <person name="Januszkiewicz K."/>
            <person name="Wedrychowicz H."/>
        </authorList>
    </citation>
    <scope>NUCLEOTIDE SEQUENCE [LARGE SCALE GENOMIC DNA]</scope>
    <source>
        <strain evidence="3 4">DSM 17459</strain>
    </source>
</reference>
<dbReference type="RefSeq" id="WP_072853418.1">
    <property type="nucleotide sequence ID" value="NZ_FQVI01000019.1"/>
</dbReference>
<dbReference type="InterPro" id="IPR018146">
    <property type="entry name" value="Glyoxalase_1_CS"/>
</dbReference>
<dbReference type="GO" id="GO:0004462">
    <property type="term" value="F:lactoylglutathione lyase activity"/>
    <property type="evidence" value="ECO:0007669"/>
    <property type="project" value="InterPro"/>
</dbReference>
<dbReference type="InterPro" id="IPR004360">
    <property type="entry name" value="Glyas_Fos-R_dOase_dom"/>
</dbReference>